<gene>
    <name evidence="4" type="ORF">OSB04_015441</name>
    <name evidence="3" type="ORF">OSB04_un001583</name>
</gene>
<comment type="similarity">
    <text evidence="1 2">Belongs to the glycosyl hydrolase 1 family.</text>
</comment>
<evidence type="ECO:0000256" key="2">
    <source>
        <dbReference type="RuleBase" id="RU003690"/>
    </source>
</evidence>
<dbReference type="PANTHER" id="PTHR10353:SF175">
    <property type="entry name" value="BETA-GLUCOSIDASE 18-LIKE ISOFORM X1"/>
    <property type="match status" value="1"/>
</dbReference>
<dbReference type="Proteomes" id="UP001172457">
    <property type="component" value="Chromosome 4"/>
</dbReference>
<dbReference type="GO" id="GO:0008422">
    <property type="term" value="F:beta-glucosidase activity"/>
    <property type="evidence" value="ECO:0007669"/>
    <property type="project" value="TreeGrafter"/>
</dbReference>
<dbReference type="Gene3D" id="3.20.20.80">
    <property type="entry name" value="Glycosidases"/>
    <property type="match status" value="2"/>
</dbReference>
<dbReference type="SUPFAM" id="SSF51445">
    <property type="entry name" value="(Trans)glycosidases"/>
    <property type="match status" value="1"/>
</dbReference>
<dbReference type="EMBL" id="JARYMX010000359">
    <property type="protein sequence ID" value="KAJ9535308.1"/>
    <property type="molecule type" value="Genomic_DNA"/>
</dbReference>
<evidence type="ECO:0000313" key="5">
    <source>
        <dbReference type="Proteomes" id="UP001172457"/>
    </source>
</evidence>
<dbReference type="PRINTS" id="PR00131">
    <property type="entry name" value="GLHYDRLASE1"/>
</dbReference>
<sequence length="362" mass="41006">MKGRINLHKRLHGLDGNIRNGDNGFIANDHYHQYLNDIEIIESLGVDAYRFSISWARLLPRGRFGEVNPNGILFYNNILDNLLLRGDIFASILCREDYVHYAETCFKYFGDRVKHWTTINEPNLFTQMAYVNGKYPPARCSQPFGNCSAGNSDIEPLIVMHNLLLAHGKARDQGGSVGIVVDCLMYEPLTDDDLDQEAANRGLAFSVGWALDPLIFGDYPSEMRQYLGNQLPRFSNAEKKFMANSIDYIAVNHYSTAYVKDCIHSSCSSTATEQLATGISMLPVVPRGFGEMISYLKKRYHNKPMFITENGYSEPKVQEVGVQDIQQDVKRIEFHKMYLPSLAQAIRSGVRPQLDSIVEKFP</sequence>
<evidence type="ECO:0000256" key="1">
    <source>
        <dbReference type="ARBA" id="ARBA00010838"/>
    </source>
</evidence>
<evidence type="ECO:0000313" key="3">
    <source>
        <dbReference type="EMBL" id="KAJ9535308.1"/>
    </source>
</evidence>
<keyword evidence="5" id="KW-1185">Reference proteome</keyword>
<evidence type="ECO:0000313" key="4">
    <source>
        <dbReference type="EMBL" id="KAJ9551396.1"/>
    </source>
</evidence>
<dbReference type="Pfam" id="PF00232">
    <property type="entry name" value="Glyco_hydro_1"/>
    <property type="match status" value="2"/>
</dbReference>
<reference evidence="3" key="1">
    <citation type="submission" date="2023-03" db="EMBL/GenBank/DDBJ databases">
        <title>Chromosome-scale reference genome and RAD-based genetic map of yellow starthistle (Centaurea solstitialis) reveal putative structural variation and QTLs associated with invader traits.</title>
        <authorList>
            <person name="Reatini B."/>
            <person name="Cang F.A."/>
            <person name="Jiang Q."/>
            <person name="Mckibben M.T.W."/>
            <person name="Barker M.S."/>
            <person name="Rieseberg L.H."/>
            <person name="Dlugosch K.M."/>
        </authorList>
    </citation>
    <scope>NUCLEOTIDE SEQUENCE</scope>
    <source>
        <strain evidence="3">CAN-66</strain>
        <tissue evidence="3">Leaf</tissue>
    </source>
</reference>
<accession>A0AA38SAI9</accession>
<dbReference type="InterPro" id="IPR001360">
    <property type="entry name" value="Glyco_hydro_1"/>
</dbReference>
<dbReference type="AlphaFoldDB" id="A0AA38SAI9"/>
<dbReference type="GO" id="GO:0005975">
    <property type="term" value="P:carbohydrate metabolic process"/>
    <property type="evidence" value="ECO:0007669"/>
    <property type="project" value="InterPro"/>
</dbReference>
<name>A0AA38SAI9_9ASTR</name>
<dbReference type="EMBL" id="JARYMX010000004">
    <property type="protein sequence ID" value="KAJ9551396.1"/>
    <property type="molecule type" value="Genomic_DNA"/>
</dbReference>
<proteinExistence type="inferred from homology"/>
<dbReference type="InterPro" id="IPR017853">
    <property type="entry name" value="GH"/>
</dbReference>
<organism evidence="3 5">
    <name type="scientific">Centaurea solstitialis</name>
    <name type="common">yellow star-thistle</name>
    <dbReference type="NCBI Taxonomy" id="347529"/>
    <lineage>
        <taxon>Eukaryota</taxon>
        <taxon>Viridiplantae</taxon>
        <taxon>Streptophyta</taxon>
        <taxon>Embryophyta</taxon>
        <taxon>Tracheophyta</taxon>
        <taxon>Spermatophyta</taxon>
        <taxon>Magnoliopsida</taxon>
        <taxon>eudicotyledons</taxon>
        <taxon>Gunneridae</taxon>
        <taxon>Pentapetalae</taxon>
        <taxon>asterids</taxon>
        <taxon>campanulids</taxon>
        <taxon>Asterales</taxon>
        <taxon>Asteraceae</taxon>
        <taxon>Carduoideae</taxon>
        <taxon>Cardueae</taxon>
        <taxon>Centaureinae</taxon>
        <taxon>Centaurea</taxon>
    </lineage>
</organism>
<protein>
    <submittedName>
        <fullName evidence="3">Uncharacterized protein</fullName>
    </submittedName>
</protein>
<comment type="caution">
    <text evidence="3">The sequence shown here is derived from an EMBL/GenBank/DDBJ whole genome shotgun (WGS) entry which is preliminary data.</text>
</comment>
<dbReference type="PANTHER" id="PTHR10353">
    <property type="entry name" value="GLYCOSYL HYDROLASE"/>
    <property type="match status" value="1"/>
</dbReference>